<gene>
    <name evidence="5" type="ORF">JOF36_002965</name>
</gene>
<keyword evidence="2" id="KW-0472">Membrane</keyword>
<feature type="transmembrane region" description="Helical" evidence="2">
    <location>
        <begin position="195"/>
        <end position="215"/>
    </location>
</feature>
<keyword evidence="6" id="KW-1185">Reference proteome</keyword>
<sequence length="570" mass="58076">MSAPAPADSPPPAGTDVTTPLRLPTTRRRPRLVGVDVARGLAVIGMIATHALPQATENGSPTAVAMLAAGRAAATFVFVAGVSVAFLSGGPERARGRSRVAASAGLLVRAVIVLVLGLALGLIAPLSGIWGILPVYGLLFVLALPLLGAGPLVLGGITAAVFALGPLLLMTTAGADLPYAGEDDPTFSTIVQDPLGVLVQLLLSGAYPVVVYLGYLTAGMAVGRLDLSSRRVARWLLGGGLALAVASRAVSWFLLYPLGGLARLGQEGDDSTGPAQLLWEEHQPLSTWWHLALPAPHSHTPIDLLHTLGAAAAVLGAALLLTRSPRLRRLLAPLAAVGSLALTLYCAHLVLLATGALEDRPALLFATMLVGALALAVAWRRWIGQGPLEKLVSVPATAARSAVAARLPRTPAAHDLSARSRAGIRAAAGIAAVAVIVAALGLGVWTRTDTAGPTTGTGAAPVEGDVVDAPRSPAPAGPAPGDPVRYCVLSDRYDGLLDTEDEPTQAALEQAAATMDEMRRVAPAEIRGAVAVLADDARAEANATGGVTPDDSAVESAQTTVDTFDAGHCP</sequence>
<evidence type="ECO:0000259" key="3">
    <source>
        <dbReference type="Pfam" id="PF04235"/>
    </source>
</evidence>
<dbReference type="Pfam" id="PF04235">
    <property type="entry name" value="DUF418"/>
    <property type="match status" value="1"/>
</dbReference>
<feature type="transmembrane region" description="Helical" evidence="2">
    <location>
        <begin position="235"/>
        <end position="255"/>
    </location>
</feature>
<keyword evidence="2" id="KW-0812">Transmembrane</keyword>
<keyword evidence="2" id="KW-1133">Transmembrane helix</keyword>
<proteinExistence type="predicted"/>
<feature type="region of interest" description="Disordered" evidence="1">
    <location>
        <begin position="1"/>
        <end position="25"/>
    </location>
</feature>
<feature type="domain" description="DUF418" evidence="3">
    <location>
        <begin position="300"/>
        <end position="391"/>
    </location>
</feature>
<protein>
    <submittedName>
        <fullName evidence="5">Membrane protein</fullName>
    </submittedName>
</protein>
<comment type="caution">
    <text evidence="5">The sequence shown here is derived from an EMBL/GenBank/DDBJ whole genome shotgun (WGS) entry which is preliminary data.</text>
</comment>
<dbReference type="RefSeq" id="WP_210027389.1">
    <property type="nucleotide sequence ID" value="NZ_JAGINU010000001.1"/>
</dbReference>
<feature type="transmembrane region" description="Helical" evidence="2">
    <location>
        <begin position="426"/>
        <end position="445"/>
    </location>
</feature>
<dbReference type="Proteomes" id="UP001519295">
    <property type="component" value="Unassembled WGS sequence"/>
</dbReference>
<evidence type="ECO:0000256" key="1">
    <source>
        <dbReference type="SAM" id="MobiDB-lite"/>
    </source>
</evidence>
<evidence type="ECO:0000259" key="4">
    <source>
        <dbReference type="Pfam" id="PF07786"/>
    </source>
</evidence>
<feature type="transmembrane region" description="Helical" evidence="2">
    <location>
        <begin position="64"/>
        <end position="88"/>
    </location>
</feature>
<dbReference type="EMBL" id="JAGINU010000001">
    <property type="protein sequence ID" value="MBP2367269.1"/>
    <property type="molecule type" value="Genomic_DNA"/>
</dbReference>
<feature type="domain" description="Heparan-alpha-glucosaminide N-acetyltransferase catalytic" evidence="4">
    <location>
        <begin position="31"/>
        <end position="229"/>
    </location>
</feature>
<dbReference type="Pfam" id="PF07786">
    <property type="entry name" value="HGSNAT_cat"/>
    <property type="match status" value="1"/>
</dbReference>
<reference evidence="5 6" key="1">
    <citation type="submission" date="2021-03" db="EMBL/GenBank/DDBJ databases">
        <title>Sequencing the genomes of 1000 actinobacteria strains.</title>
        <authorList>
            <person name="Klenk H.-P."/>
        </authorList>
    </citation>
    <scope>NUCLEOTIDE SEQUENCE [LARGE SCALE GENOMIC DNA]</scope>
    <source>
        <strain evidence="5 6">DSM 45256</strain>
    </source>
</reference>
<feature type="transmembrane region" description="Helical" evidence="2">
    <location>
        <begin position="334"/>
        <end position="356"/>
    </location>
</feature>
<evidence type="ECO:0000256" key="2">
    <source>
        <dbReference type="SAM" id="Phobius"/>
    </source>
</evidence>
<feature type="transmembrane region" description="Helical" evidence="2">
    <location>
        <begin position="152"/>
        <end position="175"/>
    </location>
</feature>
<feature type="transmembrane region" description="Helical" evidence="2">
    <location>
        <begin position="129"/>
        <end position="147"/>
    </location>
</feature>
<feature type="transmembrane region" description="Helical" evidence="2">
    <location>
        <begin position="362"/>
        <end position="379"/>
    </location>
</feature>
<dbReference type="InterPro" id="IPR007349">
    <property type="entry name" value="DUF418"/>
</dbReference>
<name>A0ABS4VUQ2_9PSEU</name>
<feature type="transmembrane region" description="Helical" evidence="2">
    <location>
        <begin position="304"/>
        <end position="322"/>
    </location>
</feature>
<dbReference type="InterPro" id="IPR012429">
    <property type="entry name" value="HGSNAT_cat"/>
</dbReference>
<organism evidence="5 6">
    <name type="scientific">Pseudonocardia parietis</name>
    <dbReference type="NCBI Taxonomy" id="570936"/>
    <lineage>
        <taxon>Bacteria</taxon>
        <taxon>Bacillati</taxon>
        <taxon>Actinomycetota</taxon>
        <taxon>Actinomycetes</taxon>
        <taxon>Pseudonocardiales</taxon>
        <taxon>Pseudonocardiaceae</taxon>
        <taxon>Pseudonocardia</taxon>
    </lineage>
</organism>
<evidence type="ECO:0000313" key="5">
    <source>
        <dbReference type="EMBL" id="MBP2367269.1"/>
    </source>
</evidence>
<evidence type="ECO:0000313" key="6">
    <source>
        <dbReference type="Proteomes" id="UP001519295"/>
    </source>
</evidence>
<accession>A0ABS4VUQ2</accession>
<feature type="transmembrane region" description="Helical" evidence="2">
    <location>
        <begin position="100"/>
        <end position="123"/>
    </location>
</feature>